<evidence type="ECO:0000256" key="2">
    <source>
        <dbReference type="ARBA" id="ARBA00022448"/>
    </source>
</evidence>
<dbReference type="InterPro" id="IPR044911">
    <property type="entry name" value="V-type_ATPase_csu/dsu_dom_3"/>
</dbReference>
<accession>A0A5A9X7F8</accession>
<gene>
    <name evidence="4" type="ORF">ET418_14800</name>
</gene>
<dbReference type="InterPro" id="IPR035067">
    <property type="entry name" value="V-type_ATPase_csu/dsu"/>
</dbReference>
<comment type="caution">
    <text evidence="4">The sequence shown here is derived from an EMBL/GenBank/DDBJ whole genome shotgun (WGS) entry which is preliminary data.</text>
</comment>
<dbReference type="EMBL" id="SRSD01000009">
    <property type="protein sequence ID" value="KAA0889112.1"/>
    <property type="molecule type" value="Genomic_DNA"/>
</dbReference>
<dbReference type="Proteomes" id="UP000324298">
    <property type="component" value="Unassembled WGS sequence"/>
</dbReference>
<evidence type="ECO:0000313" key="4">
    <source>
        <dbReference type="EMBL" id="KAA0889112.1"/>
    </source>
</evidence>
<dbReference type="AlphaFoldDB" id="A0A5A9X7F8"/>
<keyword evidence="2" id="KW-0813">Transport</keyword>
<evidence type="ECO:0000256" key="3">
    <source>
        <dbReference type="ARBA" id="ARBA00023065"/>
    </source>
</evidence>
<evidence type="ECO:0000256" key="1">
    <source>
        <dbReference type="ARBA" id="ARBA00006709"/>
    </source>
</evidence>
<proteinExistence type="inferred from homology"/>
<dbReference type="InterPro" id="IPR036079">
    <property type="entry name" value="ATPase_csu/dsu_sf"/>
</dbReference>
<dbReference type="Pfam" id="PF01992">
    <property type="entry name" value="vATP-synt_AC39"/>
    <property type="match status" value="1"/>
</dbReference>
<sequence>MRLLVEHGGSGVPLPYLLARIMGRRAYLVADWQRVLAAAEPLASLPPSPYRQAPEGGADGGLWGGLQREFAWVHRQMGQSLQGIFEPFFLTLELRTLFMALRLRFRGEEGRTLEDLLRFSLLCAPVKRLLCEGEDLPAILAGVGAHASFWPDAGRTLPEILRHQGMRGCEERLVDACLEHAAARRLHPAVARFVTRLIDLENLVALAKQLRWRMGESGFVAGGSIGVALLREAARDREGRSARRLTARVLGMELDPTAAELVPLLAARLGLTLRRQGREPDGVGLILDYLWRRLTETRNLSLLLHGADLERETLGREMVL</sequence>
<evidence type="ECO:0008006" key="6">
    <source>
        <dbReference type="Google" id="ProtNLM"/>
    </source>
</evidence>
<comment type="similarity">
    <text evidence="1">Belongs to the V-ATPase V0D/AC39 subunit family.</text>
</comment>
<dbReference type="SUPFAM" id="SSF103486">
    <property type="entry name" value="V-type ATP synthase subunit C"/>
    <property type="match status" value="1"/>
</dbReference>
<dbReference type="GO" id="GO:0046961">
    <property type="term" value="F:proton-transporting ATPase activity, rotational mechanism"/>
    <property type="evidence" value="ECO:0007669"/>
    <property type="project" value="InterPro"/>
</dbReference>
<dbReference type="InterPro" id="IPR002843">
    <property type="entry name" value="ATPase_V0-cplx_csu/dsu"/>
</dbReference>
<organism evidence="4 5">
    <name type="scientific">Oryzomonas rubra</name>
    <dbReference type="NCBI Taxonomy" id="2509454"/>
    <lineage>
        <taxon>Bacteria</taxon>
        <taxon>Pseudomonadati</taxon>
        <taxon>Thermodesulfobacteriota</taxon>
        <taxon>Desulfuromonadia</taxon>
        <taxon>Geobacterales</taxon>
        <taxon>Geobacteraceae</taxon>
        <taxon>Oryzomonas</taxon>
    </lineage>
</organism>
<dbReference type="RefSeq" id="WP_149308848.1">
    <property type="nucleotide sequence ID" value="NZ_SRSD01000009.1"/>
</dbReference>
<name>A0A5A9X7F8_9BACT</name>
<dbReference type="Gene3D" id="1.20.1690.10">
    <property type="entry name" value="V-type ATP synthase subunit C domain"/>
    <property type="match status" value="2"/>
</dbReference>
<evidence type="ECO:0000313" key="5">
    <source>
        <dbReference type="Proteomes" id="UP000324298"/>
    </source>
</evidence>
<dbReference type="Gene3D" id="1.10.132.50">
    <property type="entry name" value="ATP synthase (C/AC39) subunit, domain 3"/>
    <property type="match status" value="1"/>
</dbReference>
<reference evidence="4 5" key="1">
    <citation type="submission" date="2019-04" db="EMBL/GenBank/DDBJ databases">
        <title>Geobacter ruber sp. nov., ferric-reducing bacteria isolated from paddy soil.</title>
        <authorList>
            <person name="Xu Z."/>
            <person name="Masuda Y."/>
            <person name="Itoh H."/>
            <person name="Senoo K."/>
        </authorList>
    </citation>
    <scope>NUCLEOTIDE SEQUENCE [LARGE SCALE GENOMIC DNA]</scope>
    <source>
        <strain evidence="4 5">Red88</strain>
    </source>
</reference>
<protein>
    <recommendedName>
        <fullName evidence="6">V/A-type H+-transporting ATPase subunit C</fullName>
    </recommendedName>
</protein>
<keyword evidence="5" id="KW-1185">Reference proteome</keyword>
<dbReference type="OrthoDB" id="5393554at2"/>
<keyword evidence="3" id="KW-0406">Ion transport</keyword>